<keyword evidence="3 6" id="KW-1133">Transmembrane helix</keyword>
<name>A0A7R8CAS5_LEPSM</name>
<dbReference type="GO" id="GO:0071944">
    <property type="term" value="C:cell periphery"/>
    <property type="evidence" value="ECO:0007669"/>
    <property type="project" value="UniProtKB-ARBA"/>
</dbReference>
<feature type="compositionally biased region" description="Low complexity" evidence="5">
    <location>
        <begin position="1"/>
        <end position="11"/>
    </location>
</feature>
<feature type="region of interest" description="Disordered" evidence="5">
    <location>
        <begin position="391"/>
        <end position="412"/>
    </location>
</feature>
<dbReference type="PANTHER" id="PTHR15549:SF26">
    <property type="entry name" value="AXIAL BUDDING PATTERN PROTEIN 2-RELATED"/>
    <property type="match status" value="1"/>
</dbReference>
<accession>A0A7R8CAS5</accession>
<evidence type="ECO:0000256" key="2">
    <source>
        <dbReference type="ARBA" id="ARBA00022692"/>
    </source>
</evidence>
<sequence>MPSSTTETSTSIGGPTPLGEEYGWHEDNIQIDFMTVNDLERLLAKNGHKLEGSIYRESVTLVASMVEDSTTSTTTTASPLLRASSTLSSSSSASATPSYTSSSNLFFTSLSPSQSPPSSSNSFNNIVANTFQGTGSFDDSSSPSAPTPLTLSLGSWSISEEEFPLYIGSAAGIILLLFLLLSATMWRCLTASDRKRQRRREDLEKRMNSPSLLSSNSAAHVHHISSHDSMVCLSGSRIESRIIDPYISKEDIPERNCLLSTPKKRGCIQGSRIVTDVDDVIGSGLGNYSSSPLDDMNTYVKLAPVVDNFLASQATFHTFQPSQRLSKKQSLDGMSSSKTSPNELDMDDSLTAAEAAELQEEARDSFHSLPFSRRSDLYNGNLASLGGVQTSFGISSSNDNREHPGQPPMDHISNNNNAVPASTPFHSSNQLIHAQSSTPTTFEDLYAKVDYNSKLKNRYPQDGCCSRESSSSKSTSSSPFSTSPYCSPVPKSKPPQLFKTANLSL</sequence>
<dbReference type="Proteomes" id="UP000675881">
    <property type="component" value="Chromosome 1"/>
</dbReference>
<keyword evidence="4 6" id="KW-0472">Membrane</keyword>
<feature type="compositionally biased region" description="Low complexity" evidence="5">
    <location>
        <begin position="208"/>
        <end position="217"/>
    </location>
</feature>
<evidence type="ECO:0000256" key="5">
    <source>
        <dbReference type="SAM" id="MobiDB-lite"/>
    </source>
</evidence>
<dbReference type="InterPro" id="IPR051694">
    <property type="entry name" value="Immunoregulatory_rcpt-like"/>
</dbReference>
<feature type="region of interest" description="Disordered" evidence="5">
    <location>
        <begin position="1"/>
        <end position="21"/>
    </location>
</feature>
<proteinExistence type="predicted"/>
<evidence type="ECO:0000256" key="1">
    <source>
        <dbReference type="ARBA" id="ARBA00004167"/>
    </source>
</evidence>
<evidence type="ECO:0000313" key="8">
    <source>
        <dbReference type="Proteomes" id="UP000675881"/>
    </source>
</evidence>
<feature type="region of interest" description="Disordered" evidence="5">
    <location>
        <begin position="460"/>
        <end position="505"/>
    </location>
</feature>
<feature type="compositionally biased region" description="Low complexity" evidence="5">
    <location>
        <begin position="464"/>
        <end position="488"/>
    </location>
</feature>
<dbReference type="AlphaFoldDB" id="A0A7R8CAS5"/>
<organism evidence="7 8">
    <name type="scientific">Lepeophtheirus salmonis</name>
    <name type="common">Salmon louse</name>
    <name type="synonym">Caligus salmonis</name>
    <dbReference type="NCBI Taxonomy" id="72036"/>
    <lineage>
        <taxon>Eukaryota</taxon>
        <taxon>Metazoa</taxon>
        <taxon>Ecdysozoa</taxon>
        <taxon>Arthropoda</taxon>
        <taxon>Crustacea</taxon>
        <taxon>Multicrustacea</taxon>
        <taxon>Hexanauplia</taxon>
        <taxon>Copepoda</taxon>
        <taxon>Siphonostomatoida</taxon>
        <taxon>Caligidae</taxon>
        <taxon>Lepeophtheirus</taxon>
    </lineage>
</organism>
<dbReference type="GO" id="GO:0016020">
    <property type="term" value="C:membrane"/>
    <property type="evidence" value="ECO:0007669"/>
    <property type="project" value="UniProtKB-SubCell"/>
</dbReference>
<feature type="compositionally biased region" description="Polar residues" evidence="5">
    <location>
        <begin position="332"/>
        <end position="342"/>
    </location>
</feature>
<protein>
    <submittedName>
        <fullName evidence="7">(salmon louse) hypothetical protein</fullName>
    </submittedName>
</protein>
<comment type="subcellular location">
    <subcellularLocation>
        <location evidence="1">Membrane</location>
        <topology evidence="1">Single-pass membrane protein</topology>
    </subcellularLocation>
</comment>
<evidence type="ECO:0000256" key="3">
    <source>
        <dbReference type="ARBA" id="ARBA00022989"/>
    </source>
</evidence>
<evidence type="ECO:0000313" key="7">
    <source>
        <dbReference type="EMBL" id="CAF2752589.1"/>
    </source>
</evidence>
<feature type="transmembrane region" description="Helical" evidence="6">
    <location>
        <begin position="165"/>
        <end position="189"/>
    </location>
</feature>
<keyword evidence="8" id="KW-1185">Reference proteome</keyword>
<evidence type="ECO:0000256" key="6">
    <source>
        <dbReference type="SAM" id="Phobius"/>
    </source>
</evidence>
<keyword evidence="2 6" id="KW-0812">Transmembrane</keyword>
<feature type="region of interest" description="Disordered" evidence="5">
    <location>
        <begin position="321"/>
        <end position="346"/>
    </location>
</feature>
<evidence type="ECO:0000256" key="4">
    <source>
        <dbReference type="ARBA" id="ARBA00023136"/>
    </source>
</evidence>
<feature type="region of interest" description="Disordered" evidence="5">
    <location>
        <begin position="197"/>
        <end position="217"/>
    </location>
</feature>
<dbReference type="EMBL" id="HG994580">
    <property type="protein sequence ID" value="CAF2752589.1"/>
    <property type="molecule type" value="Genomic_DNA"/>
</dbReference>
<gene>
    <name evidence="7" type="ORF">LSAA_476</name>
</gene>
<reference evidence="7" key="1">
    <citation type="submission" date="2021-02" db="EMBL/GenBank/DDBJ databases">
        <authorList>
            <person name="Bekaert M."/>
        </authorList>
    </citation>
    <scope>NUCLEOTIDE SEQUENCE</scope>
    <source>
        <strain evidence="7">IoA-00</strain>
    </source>
</reference>
<dbReference type="OrthoDB" id="10688081at2759"/>
<dbReference type="PANTHER" id="PTHR15549">
    <property type="entry name" value="PAIRED IMMUNOGLOBULIN-LIKE TYPE 2 RECEPTOR"/>
    <property type="match status" value="1"/>
</dbReference>